<evidence type="ECO:0000313" key="7">
    <source>
        <dbReference type="Proteomes" id="UP000290289"/>
    </source>
</evidence>
<evidence type="ECO:0000259" key="5">
    <source>
        <dbReference type="Pfam" id="PF13360"/>
    </source>
</evidence>
<dbReference type="STRING" id="3750.A0A498J2Y2"/>
<dbReference type="GO" id="GO:0016491">
    <property type="term" value="F:oxidoreductase activity"/>
    <property type="evidence" value="ECO:0007669"/>
    <property type="project" value="UniProtKB-KW"/>
</dbReference>
<evidence type="ECO:0000259" key="4">
    <source>
        <dbReference type="Pfam" id="PF01011"/>
    </source>
</evidence>
<comment type="caution">
    <text evidence="6">The sequence shown here is derived from an EMBL/GenBank/DDBJ whole genome shotgun (WGS) entry which is preliminary data.</text>
</comment>
<dbReference type="PANTHER" id="PTHR32303:SF10">
    <property type="entry name" value="OUTER MEMBRANE PROTEIN ASSEMBLY FACTOR BAMB"/>
    <property type="match status" value="1"/>
</dbReference>
<protein>
    <recommendedName>
        <fullName evidence="4 5">Pyrrolo-quinoline quinone repeat domain-containing protein</fullName>
    </recommendedName>
</protein>
<feature type="domain" description="Pyrrolo-quinoline quinone repeat" evidence="5">
    <location>
        <begin position="511"/>
        <end position="590"/>
    </location>
</feature>
<dbReference type="SUPFAM" id="SSF50998">
    <property type="entry name" value="Quinoprotein alcohol dehydrogenase-like"/>
    <property type="match status" value="1"/>
</dbReference>
<comment type="cofactor">
    <cofactor evidence="1">
        <name>pyrroloquinoline quinone</name>
        <dbReference type="ChEBI" id="CHEBI:58442"/>
    </cofactor>
</comment>
<keyword evidence="3" id="KW-0560">Oxidoreductase</keyword>
<evidence type="ECO:0000256" key="1">
    <source>
        <dbReference type="ARBA" id="ARBA00001931"/>
    </source>
</evidence>
<dbReference type="Pfam" id="PF01011">
    <property type="entry name" value="PQQ"/>
    <property type="match status" value="1"/>
</dbReference>
<dbReference type="Pfam" id="PF13360">
    <property type="entry name" value="PQQ_2"/>
    <property type="match status" value="1"/>
</dbReference>
<reference evidence="6 7" key="1">
    <citation type="submission" date="2018-10" db="EMBL/GenBank/DDBJ databases">
        <title>A high-quality apple genome assembly.</title>
        <authorList>
            <person name="Hu J."/>
        </authorList>
    </citation>
    <scope>NUCLEOTIDE SEQUENCE [LARGE SCALE GENOMIC DNA]</scope>
    <source>
        <strain evidence="7">cv. HFTH1</strain>
        <tissue evidence="6">Young leaf</tissue>
    </source>
</reference>
<dbReference type="InterPro" id="IPR018391">
    <property type="entry name" value="PQQ_b-propeller_rpt"/>
</dbReference>
<dbReference type="SMART" id="SM00564">
    <property type="entry name" value="PQQ"/>
    <property type="match status" value="5"/>
</dbReference>
<gene>
    <name evidence="6" type="ORF">DVH24_031883</name>
</gene>
<dbReference type="Proteomes" id="UP000290289">
    <property type="component" value="Chromosome 9"/>
</dbReference>
<proteinExistence type="inferred from homology"/>
<sequence>MSLKGEIFHCDKNTSDISLINFLTHISHNLYNYTWCSTLCTGHIEKSLLNRGRHVIPKSDHTYTYLYISHMAALISICHNLILVFSLYTCSLLITSTTSAGGHSHDENPAIQNWLNHGGDLSNRRYANREIKINRRTVSKLSLNWEFYAGDDISATPSIYDGTLYFPSWNGEIYAVQASNGSLVWKKNLHELTGLNATGFSGFNWTVARSTPTVVDDQDLLIVGIYGPAVVIALERSTGNLIWSTLLDTHAAGVITMSGTYYNGSIYIGTSSLEETLSPEECCTFRGSLAKLDAKSGTVLWKTFMLPDNHGQLGSYSGAAIWGSSPSIDVHRKHVYIATGNVYSVPENVSQCQENQNNSTLPTHPDACVEPDNRGNSILALDLDSGDIKWNHHLGGYDVWFLECFLNTSTCPTGPNVDADFGEAPMMLKTCVNGTKRDLVVAVQKSGFAWALDRNNGTLIWSTEAGPGGVAGGGTWGAATDKKKVYTNIANSESRNFTLKPSSNITTWGGWVAMAPENGKILWSTANPSNSTSSGPVSVANGILFAGSTNPRGSIYAMNTENGKILWSYDTGASVFGGMSISDGCIYVGSGYKRQYTAGTSLFAFCVT</sequence>
<keyword evidence="7" id="KW-1185">Reference proteome</keyword>
<feature type="domain" description="Pyrrolo-quinoline quinone repeat" evidence="4">
    <location>
        <begin position="114"/>
        <end position="464"/>
    </location>
</feature>
<name>A0A498J2Y2_MALDO</name>
<accession>A0A498J2Y2</accession>
<dbReference type="EMBL" id="RDQH01000335">
    <property type="protein sequence ID" value="RXH89526.1"/>
    <property type="molecule type" value="Genomic_DNA"/>
</dbReference>
<dbReference type="Gene3D" id="2.140.10.10">
    <property type="entry name" value="Quinoprotein alcohol dehydrogenase-like superfamily"/>
    <property type="match status" value="1"/>
</dbReference>
<dbReference type="InterPro" id="IPR011047">
    <property type="entry name" value="Quinoprotein_ADH-like_sf"/>
</dbReference>
<dbReference type="AlphaFoldDB" id="A0A498J2Y2"/>
<dbReference type="PANTHER" id="PTHR32303">
    <property type="entry name" value="QUINOPROTEIN ALCOHOL DEHYDROGENASE (CYTOCHROME C)"/>
    <property type="match status" value="1"/>
</dbReference>
<evidence type="ECO:0000313" key="6">
    <source>
        <dbReference type="EMBL" id="RXH89526.1"/>
    </source>
</evidence>
<dbReference type="InterPro" id="IPR002372">
    <property type="entry name" value="PQQ_rpt_dom"/>
</dbReference>
<evidence type="ECO:0000256" key="3">
    <source>
        <dbReference type="ARBA" id="ARBA00023002"/>
    </source>
</evidence>
<organism evidence="6 7">
    <name type="scientific">Malus domestica</name>
    <name type="common">Apple</name>
    <name type="synonym">Pyrus malus</name>
    <dbReference type="NCBI Taxonomy" id="3750"/>
    <lineage>
        <taxon>Eukaryota</taxon>
        <taxon>Viridiplantae</taxon>
        <taxon>Streptophyta</taxon>
        <taxon>Embryophyta</taxon>
        <taxon>Tracheophyta</taxon>
        <taxon>Spermatophyta</taxon>
        <taxon>Magnoliopsida</taxon>
        <taxon>eudicotyledons</taxon>
        <taxon>Gunneridae</taxon>
        <taxon>Pentapetalae</taxon>
        <taxon>rosids</taxon>
        <taxon>fabids</taxon>
        <taxon>Rosales</taxon>
        <taxon>Rosaceae</taxon>
        <taxon>Amygdaloideae</taxon>
        <taxon>Maleae</taxon>
        <taxon>Malus</taxon>
    </lineage>
</organism>
<comment type="similarity">
    <text evidence="2">Belongs to the bacterial PQQ dehydrogenase family.</text>
</comment>
<evidence type="ECO:0000256" key="2">
    <source>
        <dbReference type="ARBA" id="ARBA00008156"/>
    </source>
</evidence>